<dbReference type="SUPFAM" id="SSF51206">
    <property type="entry name" value="cAMP-binding domain-like"/>
    <property type="match status" value="1"/>
</dbReference>
<dbReference type="InterPro" id="IPR014710">
    <property type="entry name" value="RmlC-like_jellyroll"/>
</dbReference>
<dbReference type="InterPro" id="IPR018490">
    <property type="entry name" value="cNMP-bd_dom_sf"/>
</dbReference>
<dbReference type="Pfam" id="PF13545">
    <property type="entry name" value="HTH_Crp_2"/>
    <property type="match status" value="1"/>
</dbReference>
<gene>
    <name evidence="5" type="ORF">IAD22_01820</name>
</gene>
<evidence type="ECO:0000256" key="2">
    <source>
        <dbReference type="ARBA" id="ARBA00023125"/>
    </source>
</evidence>
<reference evidence="5" key="2">
    <citation type="journal article" date="2021" name="PeerJ">
        <title>Extensive microbial diversity within the chicken gut microbiome revealed by metagenomics and culture.</title>
        <authorList>
            <person name="Gilroy R."/>
            <person name="Ravi A."/>
            <person name="Getino M."/>
            <person name="Pursley I."/>
            <person name="Horton D.L."/>
            <person name="Alikhan N.F."/>
            <person name="Baker D."/>
            <person name="Gharbi K."/>
            <person name="Hall N."/>
            <person name="Watson M."/>
            <person name="Adriaenssens E.M."/>
            <person name="Foster-Nyarko E."/>
            <person name="Jarju S."/>
            <person name="Secka A."/>
            <person name="Antonio M."/>
            <person name="Oren A."/>
            <person name="Chaudhuri R.R."/>
            <person name="La Ragione R."/>
            <person name="Hildebrand F."/>
            <person name="Pallen M.J."/>
        </authorList>
    </citation>
    <scope>NUCLEOTIDE SEQUENCE</scope>
    <source>
        <strain evidence="5">ChiGjej1B1-1684</strain>
    </source>
</reference>
<organism evidence="5 6">
    <name type="scientific">Candidatus Limousia pullorum</name>
    <dbReference type="NCBI Taxonomy" id="2840860"/>
    <lineage>
        <taxon>Bacteria</taxon>
        <taxon>Bacillati</taxon>
        <taxon>Bacillota</taxon>
        <taxon>Clostridia</taxon>
        <taxon>Eubacteriales</taxon>
        <taxon>Oscillospiraceae</taxon>
        <taxon>Oscillospiraceae incertae sedis</taxon>
        <taxon>Candidatus Limousia</taxon>
    </lineage>
</organism>
<name>A0A9D1LXC8_9FIRM</name>
<evidence type="ECO:0000256" key="3">
    <source>
        <dbReference type="ARBA" id="ARBA00023163"/>
    </source>
</evidence>
<dbReference type="InterPro" id="IPR012318">
    <property type="entry name" value="HTH_CRP"/>
</dbReference>
<dbReference type="GO" id="GO:0003677">
    <property type="term" value="F:DNA binding"/>
    <property type="evidence" value="ECO:0007669"/>
    <property type="project" value="UniProtKB-KW"/>
</dbReference>
<accession>A0A9D1LXC8</accession>
<dbReference type="EMBL" id="DVNG01000026">
    <property type="protein sequence ID" value="HIU49737.1"/>
    <property type="molecule type" value="Genomic_DNA"/>
</dbReference>
<dbReference type="AlphaFoldDB" id="A0A9D1LXC8"/>
<proteinExistence type="predicted"/>
<sequence length="222" mass="25686">MNFSDNFLFENIKDGDFQKMMCCFTPKIENFKKNQIVCDFGKNPGIVGIIREGTAITVRNGINGNRTILESLEEGDIFGEAFTVCDKLSDGIFVICEEDCQVMFMDYRNILHRCSSGCQAHNRLLENFFYMLARRSVMLSRRVELLSRRTIRDKILCYLSMESCSQKTRKIRLPMSLSNLSDYLCVDRSAMMREIKKLNDEGIIKSEKKFITILDNSIDEDI</sequence>
<dbReference type="Pfam" id="PF00027">
    <property type="entry name" value="cNMP_binding"/>
    <property type="match status" value="1"/>
</dbReference>
<evidence type="ECO:0000259" key="4">
    <source>
        <dbReference type="PROSITE" id="PS50042"/>
    </source>
</evidence>
<keyword evidence="1" id="KW-0805">Transcription regulation</keyword>
<evidence type="ECO:0000256" key="1">
    <source>
        <dbReference type="ARBA" id="ARBA00023015"/>
    </source>
</evidence>
<dbReference type="GO" id="GO:0006355">
    <property type="term" value="P:regulation of DNA-templated transcription"/>
    <property type="evidence" value="ECO:0007669"/>
    <property type="project" value="InterPro"/>
</dbReference>
<dbReference type="Gene3D" id="2.60.120.10">
    <property type="entry name" value="Jelly Rolls"/>
    <property type="match status" value="1"/>
</dbReference>
<keyword evidence="3" id="KW-0804">Transcription</keyword>
<evidence type="ECO:0000313" key="6">
    <source>
        <dbReference type="Proteomes" id="UP000824118"/>
    </source>
</evidence>
<dbReference type="Proteomes" id="UP000824118">
    <property type="component" value="Unassembled WGS sequence"/>
</dbReference>
<keyword evidence="2" id="KW-0238">DNA-binding</keyword>
<dbReference type="CDD" id="cd00038">
    <property type="entry name" value="CAP_ED"/>
    <property type="match status" value="1"/>
</dbReference>
<comment type="caution">
    <text evidence="5">The sequence shown here is derived from an EMBL/GenBank/DDBJ whole genome shotgun (WGS) entry which is preliminary data.</text>
</comment>
<dbReference type="SUPFAM" id="SSF46785">
    <property type="entry name" value="Winged helix' DNA-binding domain"/>
    <property type="match status" value="1"/>
</dbReference>
<protein>
    <submittedName>
        <fullName evidence="5">Crp/Fnr family transcriptional regulator</fullName>
    </submittedName>
</protein>
<dbReference type="InterPro" id="IPR036390">
    <property type="entry name" value="WH_DNA-bd_sf"/>
</dbReference>
<dbReference type="PROSITE" id="PS50042">
    <property type="entry name" value="CNMP_BINDING_3"/>
    <property type="match status" value="1"/>
</dbReference>
<feature type="domain" description="Cyclic nucleotide-binding" evidence="4">
    <location>
        <begin position="8"/>
        <end position="131"/>
    </location>
</feature>
<dbReference type="InterPro" id="IPR000595">
    <property type="entry name" value="cNMP-bd_dom"/>
</dbReference>
<reference evidence="5" key="1">
    <citation type="submission" date="2020-10" db="EMBL/GenBank/DDBJ databases">
        <authorList>
            <person name="Gilroy R."/>
        </authorList>
    </citation>
    <scope>NUCLEOTIDE SEQUENCE</scope>
    <source>
        <strain evidence="5">ChiGjej1B1-1684</strain>
    </source>
</reference>
<evidence type="ECO:0000313" key="5">
    <source>
        <dbReference type="EMBL" id="HIU49737.1"/>
    </source>
</evidence>